<proteinExistence type="predicted"/>
<keyword evidence="2" id="KW-0614">Plasmid</keyword>
<reference evidence="2" key="1">
    <citation type="submission" date="2016-07" db="EMBL/GenBank/DDBJ databases">
        <title>Microvirga ossetica sp. nov. a new species of rhizobia isolated from root nodules of the legume species Vicia alpestris Steven originated from North Ossetia region in the Caucasus.</title>
        <authorList>
            <person name="Safronova V.I."/>
            <person name="Kuznetsova I.G."/>
            <person name="Sazanova A.L."/>
            <person name="Belimov A."/>
            <person name="Andronov E."/>
            <person name="Osledkin Y.S."/>
            <person name="Onishchuk O.P."/>
            <person name="Kurchak O.N."/>
            <person name="Shaposhnikov A.I."/>
            <person name="Willems A."/>
            <person name="Tikhonovich I.A."/>
        </authorList>
    </citation>
    <scope>NUCLEOTIDE SEQUENCE [LARGE SCALE GENOMIC DNA]</scope>
    <source>
        <strain evidence="2">V5/3M</strain>
        <plasmid evidence="2">unnamed4</plasmid>
    </source>
</reference>
<dbReference type="OrthoDB" id="8017833at2"/>
<dbReference type="Gene3D" id="3.40.630.30">
    <property type="match status" value="1"/>
</dbReference>
<sequence>MLIPVRTGELTSLSPIAVEDAEAFRAAAEHAGARAASYYFPRLYFYGQSEAHALRWERHAGAILTYQIRQRKVGSQVKSQMNLFLPPFPFDPAALRHAVQWMRDFNGDRSGRIIFVEEGQALRIAREGFAISVRGEEFIYDRDAVVALRGAAFKGLRQELSRALRAGVVVTRPYTRADYSTCLALTKAWRERLAARGVKPEGYTSTLACLAAADRFPPSLLQGLVAEVDSTVRGFAFGGPLTSTLGSHYLGIADPGVHGLAYLLSHRLMAGWPGLTHFNDSDDAGRPGVRAMKQQFRPVEMHAVFSAREH</sequence>
<organism evidence="2">
    <name type="scientific">Microvirga ossetica</name>
    <dbReference type="NCBI Taxonomy" id="1882682"/>
    <lineage>
        <taxon>Bacteria</taxon>
        <taxon>Pseudomonadati</taxon>
        <taxon>Pseudomonadota</taxon>
        <taxon>Alphaproteobacteria</taxon>
        <taxon>Hyphomicrobiales</taxon>
        <taxon>Methylobacteriaceae</taxon>
        <taxon>Microvirga</taxon>
    </lineage>
</organism>
<gene>
    <name evidence="2" type="ORF">BB934_43975</name>
</gene>
<accession>A0A1B2EZ28</accession>
<dbReference type="RefSeq" id="WP_099515953.1">
    <property type="nucleotide sequence ID" value="NZ_CP016620.1"/>
</dbReference>
<dbReference type="PANTHER" id="PTHR41373:SF1">
    <property type="entry name" value="PHOSPHATIDYLGLYCEROL LYSYLTRANSFERASE C-TERMINAL DOMAIN-CONTAINING PROTEIN"/>
    <property type="match status" value="1"/>
</dbReference>
<evidence type="ECO:0000259" key="1">
    <source>
        <dbReference type="Pfam" id="PF09924"/>
    </source>
</evidence>
<evidence type="ECO:0000313" key="2">
    <source>
        <dbReference type="EMBL" id="ANY85158.1"/>
    </source>
</evidence>
<dbReference type="PANTHER" id="PTHR41373">
    <property type="entry name" value="DUF2156 DOMAIN-CONTAINING PROTEIN"/>
    <property type="match status" value="1"/>
</dbReference>
<dbReference type="KEGG" id="moc:BB934_43975"/>
<dbReference type="AlphaFoldDB" id="A0A1B2EZ28"/>
<dbReference type="InterPro" id="IPR016181">
    <property type="entry name" value="Acyl_CoA_acyltransferase"/>
</dbReference>
<dbReference type="Pfam" id="PF09924">
    <property type="entry name" value="LPG_synthase_C"/>
    <property type="match status" value="1"/>
</dbReference>
<name>A0A1B2EZ28_9HYPH</name>
<dbReference type="SUPFAM" id="SSF55729">
    <property type="entry name" value="Acyl-CoA N-acyltransferases (Nat)"/>
    <property type="match status" value="1"/>
</dbReference>
<dbReference type="EMBL" id="CP016620">
    <property type="protein sequence ID" value="ANY85158.1"/>
    <property type="molecule type" value="Genomic_DNA"/>
</dbReference>
<protein>
    <recommendedName>
        <fullName evidence="1">Phosphatidylglycerol lysyltransferase C-terminal domain-containing protein</fullName>
    </recommendedName>
</protein>
<dbReference type="InterPro" id="IPR016732">
    <property type="entry name" value="UCP018688"/>
</dbReference>
<geneLocation type="plasmid" evidence="2">
    <name>unnamed4</name>
</geneLocation>
<dbReference type="InterPro" id="IPR024320">
    <property type="entry name" value="LPG_synthase_C"/>
</dbReference>
<feature type="domain" description="Phosphatidylglycerol lysyltransferase C-terminal" evidence="1">
    <location>
        <begin position="48"/>
        <end position="307"/>
    </location>
</feature>